<feature type="signal peptide" evidence="2">
    <location>
        <begin position="1"/>
        <end position="27"/>
    </location>
</feature>
<evidence type="ECO:0000256" key="1">
    <source>
        <dbReference type="SAM" id="MobiDB-lite"/>
    </source>
</evidence>
<comment type="caution">
    <text evidence="3">The sequence shown here is derived from an EMBL/GenBank/DDBJ whole genome shotgun (WGS) entry which is preliminary data.</text>
</comment>
<dbReference type="Proteomes" id="UP000598032">
    <property type="component" value="Unassembled WGS sequence"/>
</dbReference>
<proteinExistence type="predicted"/>
<evidence type="ECO:0000256" key="2">
    <source>
        <dbReference type="SAM" id="SignalP"/>
    </source>
</evidence>
<feature type="chain" id="PRO_5045509836" description="DUF4148 domain-containing protein" evidence="2">
    <location>
        <begin position="28"/>
        <end position="104"/>
    </location>
</feature>
<accession>A0ABM8NKW5</accession>
<dbReference type="RefSeq" id="WP_201642503.1">
    <property type="nucleotide sequence ID" value="NZ_CAJHCP010000005.1"/>
</dbReference>
<feature type="region of interest" description="Disordered" evidence="1">
    <location>
        <begin position="28"/>
        <end position="104"/>
    </location>
</feature>
<organism evidence="3 4">
    <name type="scientific">Paraburkholderia metrosideri</name>
    <dbReference type="NCBI Taxonomy" id="580937"/>
    <lineage>
        <taxon>Bacteria</taxon>
        <taxon>Pseudomonadati</taxon>
        <taxon>Pseudomonadota</taxon>
        <taxon>Betaproteobacteria</taxon>
        <taxon>Burkholderiales</taxon>
        <taxon>Burkholderiaceae</taxon>
        <taxon>Paraburkholderia</taxon>
    </lineage>
</organism>
<keyword evidence="2" id="KW-0732">Signal</keyword>
<keyword evidence="4" id="KW-1185">Reference proteome</keyword>
<feature type="compositionally biased region" description="Low complexity" evidence="1">
    <location>
        <begin position="28"/>
        <end position="49"/>
    </location>
</feature>
<evidence type="ECO:0000313" key="4">
    <source>
        <dbReference type="Proteomes" id="UP000598032"/>
    </source>
</evidence>
<feature type="compositionally biased region" description="Basic and acidic residues" evidence="1">
    <location>
        <begin position="79"/>
        <end position="96"/>
    </location>
</feature>
<reference evidence="3 4" key="1">
    <citation type="submission" date="2020-10" db="EMBL/GenBank/DDBJ databases">
        <authorList>
            <person name="Peeters C."/>
        </authorList>
    </citation>
    <scope>NUCLEOTIDE SEQUENCE [LARGE SCALE GENOMIC DNA]</scope>
    <source>
        <strain evidence="3 4">LMG 28140</strain>
    </source>
</reference>
<gene>
    <name evidence="3" type="ORF">LMG28140_02399</name>
</gene>
<sequence>MKRIAMRLLPALTVAALLSVGTSSAFAQASTTPATGAAASSPTSKSAARAQRKTARKEARAKKNAELKKLEDAGVNPATRDDENYSKDLQNAEKKAGAVRGASQ</sequence>
<feature type="compositionally biased region" description="Basic and acidic residues" evidence="1">
    <location>
        <begin position="56"/>
        <end position="72"/>
    </location>
</feature>
<name>A0ABM8NKW5_9BURK</name>
<protein>
    <recommendedName>
        <fullName evidence="5">DUF4148 domain-containing protein</fullName>
    </recommendedName>
</protein>
<evidence type="ECO:0000313" key="3">
    <source>
        <dbReference type="EMBL" id="CAD6530785.1"/>
    </source>
</evidence>
<dbReference type="EMBL" id="CAJHCP010000005">
    <property type="protein sequence ID" value="CAD6530785.1"/>
    <property type="molecule type" value="Genomic_DNA"/>
</dbReference>
<evidence type="ECO:0008006" key="5">
    <source>
        <dbReference type="Google" id="ProtNLM"/>
    </source>
</evidence>